<dbReference type="Proteomes" id="UP000321183">
    <property type="component" value="Chromosome"/>
</dbReference>
<organism evidence="1 2">
    <name type="scientific">Rickettsia asiatica</name>
    <dbReference type="NCBI Taxonomy" id="238800"/>
    <lineage>
        <taxon>Bacteria</taxon>
        <taxon>Pseudomonadati</taxon>
        <taxon>Pseudomonadota</taxon>
        <taxon>Alphaproteobacteria</taxon>
        <taxon>Rickettsiales</taxon>
        <taxon>Rickettsiaceae</taxon>
        <taxon>Rickettsieae</taxon>
        <taxon>Rickettsia</taxon>
        <taxon>spotted fever group</taxon>
    </lineage>
</organism>
<reference evidence="1 2" key="1">
    <citation type="submission" date="2019-04" db="EMBL/GenBank/DDBJ databases">
        <title>Draft genome sequence of Rickettsia asiatica Maytaro1284.</title>
        <authorList>
            <person name="Thu M."/>
            <person name="Qiu Y."/>
            <person name="Nakao R."/>
        </authorList>
    </citation>
    <scope>NUCLEOTIDE SEQUENCE [LARGE SCALE GENOMIC DNA]</scope>
    <source>
        <strain evidence="1 2">Maytaro1284</strain>
    </source>
</reference>
<proteinExistence type="predicted"/>
<protein>
    <submittedName>
        <fullName evidence="1">Uncharacterized protein</fullName>
    </submittedName>
</protein>
<evidence type="ECO:0000313" key="1">
    <source>
        <dbReference type="EMBL" id="BBJ31071.1"/>
    </source>
</evidence>
<evidence type="ECO:0000313" key="2">
    <source>
        <dbReference type="Proteomes" id="UP000321183"/>
    </source>
</evidence>
<sequence>MQSSRSCNNAILNEENTDSQIKNIVPYDYKKKREELNKLVKNHIAKQQQNLTQKNKSMSV</sequence>
<dbReference type="KEGG" id="ras:RAS_01800"/>
<dbReference type="EMBL" id="AP019563">
    <property type="protein sequence ID" value="BBJ31071.1"/>
    <property type="molecule type" value="Genomic_DNA"/>
</dbReference>
<gene>
    <name evidence="1" type="ORF">RAS_01800</name>
</gene>
<name>A0A510GIC5_9RICK</name>
<accession>A0A510GIC5</accession>
<dbReference type="AlphaFoldDB" id="A0A510GIC5"/>
<keyword evidence="2" id="KW-1185">Reference proteome</keyword>